<reference evidence="2 3" key="1">
    <citation type="submission" date="2016-04" db="EMBL/GenBank/DDBJ databases">
        <title>A degradative enzymes factory behind the ericoid mycorrhizal symbiosis.</title>
        <authorList>
            <consortium name="DOE Joint Genome Institute"/>
            <person name="Martino E."/>
            <person name="Morin E."/>
            <person name="Grelet G."/>
            <person name="Kuo A."/>
            <person name="Kohler A."/>
            <person name="Daghino S."/>
            <person name="Barry K."/>
            <person name="Choi C."/>
            <person name="Cichocki N."/>
            <person name="Clum A."/>
            <person name="Copeland A."/>
            <person name="Hainaut M."/>
            <person name="Haridas S."/>
            <person name="Labutti K."/>
            <person name="Lindquist E."/>
            <person name="Lipzen A."/>
            <person name="Khouja H.-R."/>
            <person name="Murat C."/>
            <person name="Ohm R."/>
            <person name="Olson A."/>
            <person name="Spatafora J."/>
            <person name="Veneault-Fourrey C."/>
            <person name="Henrissat B."/>
            <person name="Grigoriev I."/>
            <person name="Martin F."/>
            <person name="Perotto S."/>
        </authorList>
    </citation>
    <scope>NUCLEOTIDE SEQUENCE [LARGE SCALE GENOMIC DNA]</scope>
    <source>
        <strain evidence="2 3">E</strain>
    </source>
</reference>
<feature type="region of interest" description="Disordered" evidence="1">
    <location>
        <begin position="1"/>
        <end position="122"/>
    </location>
</feature>
<keyword evidence="3" id="KW-1185">Reference proteome</keyword>
<name>A0A2J6TPI6_9HELO</name>
<evidence type="ECO:0000313" key="2">
    <source>
        <dbReference type="EMBL" id="PMD64929.1"/>
    </source>
</evidence>
<dbReference type="GeneID" id="36579152"/>
<dbReference type="Proteomes" id="UP000235371">
    <property type="component" value="Unassembled WGS sequence"/>
</dbReference>
<sequence length="122" mass="13462">MFHSLDRSSRRHQHSSVEMVASTVVLVPKTPTTNSQNDLRSEKPEVMHFDLAPSKGEAGPSNYGPPPDTSHFLPTTVEKILAMPSPSFEATPEATLPDTPADSRKGSEGEREGYRTRPHHRC</sequence>
<feature type="compositionally biased region" description="Basic and acidic residues" evidence="1">
    <location>
        <begin position="39"/>
        <end position="48"/>
    </location>
</feature>
<dbReference type="InParanoid" id="A0A2J6TPI6"/>
<dbReference type="AlphaFoldDB" id="A0A2J6TPI6"/>
<proteinExistence type="predicted"/>
<gene>
    <name evidence="2" type="ORF">K444DRAFT_209257</name>
</gene>
<organism evidence="2 3">
    <name type="scientific">Hyaloscypha bicolor E</name>
    <dbReference type="NCBI Taxonomy" id="1095630"/>
    <lineage>
        <taxon>Eukaryota</taxon>
        <taxon>Fungi</taxon>
        <taxon>Dikarya</taxon>
        <taxon>Ascomycota</taxon>
        <taxon>Pezizomycotina</taxon>
        <taxon>Leotiomycetes</taxon>
        <taxon>Helotiales</taxon>
        <taxon>Hyaloscyphaceae</taxon>
        <taxon>Hyaloscypha</taxon>
        <taxon>Hyaloscypha bicolor</taxon>
    </lineage>
</organism>
<dbReference type="EMBL" id="KZ613747">
    <property type="protein sequence ID" value="PMD64929.1"/>
    <property type="molecule type" value="Genomic_DNA"/>
</dbReference>
<protein>
    <submittedName>
        <fullName evidence="2">Uncharacterized protein</fullName>
    </submittedName>
</protein>
<evidence type="ECO:0000256" key="1">
    <source>
        <dbReference type="SAM" id="MobiDB-lite"/>
    </source>
</evidence>
<dbReference type="OrthoDB" id="10388209at2759"/>
<evidence type="ECO:0000313" key="3">
    <source>
        <dbReference type="Proteomes" id="UP000235371"/>
    </source>
</evidence>
<dbReference type="RefSeq" id="XP_024741833.1">
    <property type="nucleotide sequence ID" value="XM_024871070.1"/>
</dbReference>
<feature type="compositionally biased region" description="Basic and acidic residues" evidence="1">
    <location>
        <begin position="101"/>
        <end position="115"/>
    </location>
</feature>
<accession>A0A2J6TPI6</accession>